<keyword evidence="1" id="KW-0812">Transmembrane</keyword>
<feature type="transmembrane region" description="Helical" evidence="1">
    <location>
        <begin position="56"/>
        <end position="80"/>
    </location>
</feature>
<evidence type="ECO:0000313" key="2">
    <source>
        <dbReference type="EMBL" id="HIH10114.1"/>
    </source>
</evidence>
<proteinExistence type="predicted"/>
<evidence type="ECO:0000313" key="3">
    <source>
        <dbReference type="Proteomes" id="UP000565078"/>
    </source>
</evidence>
<dbReference type="InterPro" id="IPR032531">
    <property type="entry name" value="DUF4956"/>
</dbReference>
<protein>
    <submittedName>
        <fullName evidence="2">DUF4956 domain-containing protein</fullName>
    </submittedName>
</protein>
<reference evidence="3" key="1">
    <citation type="journal article" date="2020" name="bioRxiv">
        <title>A rank-normalized archaeal taxonomy based on genome phylogeny resolves widespread incomplete and uneven classifications.</title>
        <authorList>
            <person name="Rinke C."/>
            <person name="Chuvochina M."/>
            <person name="Mussig A.J."/>
            <person name="Chaumeil P.-A."/>
            <person name="Waite D.W."/>
            <person name="Whitman W.B."/>
            <person name="Parks D.H."/>
            <person name="Hugenholtz P."/>
        </authorList>
    </citation>
    <scope>NUCLEOTIDE SEQUENCE [LARGE SCALE GENOMIC DNA]</scope>
</reference>
<dbReference type="AlphaFoldDB" id="A0A7J4IZ15"/>
<comment type="caution">
    <text evidence="2">The sequence shown here is derived from an EMBL/GenBank/DDBJ whole genome shotgun (WGS) entry which is preliminary data.</text>
</comment>
<dbReference type="Proteomes" id="UP000565078">
    <property type="component" value="Unassembled WGS sequence"/>
</dbReference>
<organism evidence="2 3">
    <name type="scientific">Candidatus Iainarchaeum sp</name>
    <dbReference type="NCBI Taxonomy" id="3101447"/>
    <lineage>
        <taxon>Archaea</taxon>
        <taxon>Candidatus Iainarchaeota</taxon>
        <taxon>Candidatus Iainarchaeia</taxon>
        <taxon>Candidatus Iainarchaeales</taxon>
        <taxon>Candidatus Iainarchaeaceae</taxon>
        <taxon>Candidatus Iainarchaeum</taxon>
    </lineage>
</organism>
<gene>
    <name evidence="2" type="ORF">HA254_05610</name>
</gene>
<dbReference type="EMBL" id="DUGC01000088">
    <property type="protein sequence ID" value="HIH10114.1"/>
    <property type="molecule type" value="Genomic_DNA"/>
</dbReference>
<evidence type="ECO:0000256" key="1">
    <source>
        <dbReference type="SAM" id="Phobius"/>
    </source>
</evidence>
<keyword evidence="1" id="KW-0472">Membrane</keyword>
<sequence>MAWFEDPISALNGLGGAENIFGITDIFVVLFLSTILCILLARVYQLTHESVSYSKSFVQIMVIFGVAVSMVMLIIGSNIARAFTLLGALSIIRFRNAVKDSRDVGFIFLMMVVGMAVGTRFYLLAVIMTIFFSLLIIGMFKFNFGGSFKKEELLKMNIPNKFSVEDGLSAVFSKYLNSYQFLSTESNGKKGFNTAVFLVSPKDKAKNADFVEKIREITGGEVYLTGTDYMVY</sequence>
<keyword evidence="1" id="KW-1133">Transmembrane helix</keyword>
<feature type="transmembrane region" description="Helical" evidence="1">
    <location>
        <begin position="20"/>
        <end position="44"/>
    </location>
</feature>
<feature type="transmembrane region" description="Helical" evidence="1">
    <location>
        <begin position="121"/>
        <end position="140"/>
    </location>
</feature>
<dbReference type="Pfam" id="PF16316">
    <property type="entry name" value="DUF4956"/>
    <property type="match status" value="1"/>
</dbReference>
<accession>A0A7J4IZ15</accession>
<name>A0A7J4IZ15_9ARCH</name>